<evidence type="ECO:0008006" key="4">
    <source>
        <dbReference type="Google" id="ProtNLM"/>
    </source>
</evidence>
<feature type="compositionally biased region" description="Basic and acidic residues" evidence="1">
    <location>
        <begin position="1"/>
        <end position="11"/>
    </location>
</feature>
<protein>
    <recommendedName>
        <fullName evidence="4">PE family protein</fullName>
    </recommendedName>
</protein>
<gene>
    <name evidence="2" type="ORF">SAMN05216266_103357</name>
</gene>
<dbReference type="STRING" id="490629.SAMN05216266_103357"/>
<organism evidence="2 3">
    <name type="scientific">Amycolatopsis marina</name>
    <dbReference type="NCBI Taxonomy" id="490629"/>
    <lineage>
        <taxon>Bacteria</taxon>
        <taxon>Bacillati</taxon>
        <taxon>Actinomycetota</taxon>
        <taxon>Actinomycetes</taxon>
        <taxon>Pseudonocardiales</taxon>
        <taxon>Pseudonocardiaceae</taxon>
        <taxon>Amycolatopsis</taxon>
    </lineage>
</organism>
<dbReference type="Proteomes" id="UP000243799">
    <property type="component" value="Unassembled WGS sequence"/>
</dbReference>
<dbReference type="EMBL" id="FOKG01000003">
    <property type="protein sequence ID" value="SFB02569.1"/>
    <property type="molecule type" value="Genomic_DNA"/>
</dbReference>
<evidence type="ECO:0000256" key="1">
    <source>
        <dbReference type="SAM" id="MobiDB-lite"/>
    </source>
</evidence>
<accession>A0A1I0XN51</accession>
<keyword evidence="3" id="KW-1185">Reference proteome</keyword>
<evidence type="ECO:0000313" key="2">
    <source>
        <dbReference type="EMBL" id="SFB02569.1"/>
    </source>
</evidence>
<name>A0A1I0XN51_9PSEU</name>
<proteinExistence type="predicted"/>
<feature type="region of interest" description="Disordered" evidence="1">
    <location>
        <begin position="1"/>
        <end position="26"/>
    </location>
</feature>
<reference evidence="3" key="1">
    <citation type="submission" date="2016-10" db="EMBL/GenBank/DDBJ databases">
        <authorList>
            <person name="Varghese N."/>
            <person name="Submissions S."/>
        </authorList>
    </citation>
    <scope>NUCLEOTIDE SEQUENCE [LARGE SCALE GENOMIC DNA]</scope>
    <source>
        <strain evidence="3">CGMCC 4.3568</strain>
    </source>
</reference>
<feature type="region of interest" description="Disordered" evidence="1">
    <location>
        <begin position="125"/>
        <end position="146"/>
    </location>
</feature>
<evidence type="ECO:0000313" key="3">
    <source>
        <dbReference type="Proteomes" id="UP000243799"/>
    </source>
</evidence>
<dbReference type="AlphaFoldDB" id="A0A1I0XN51"/>
<sequence>MESGRTAERQRFGSNQTGGGGGLLVEVSRRAAPTAGGYRFDEETVAEKIREFEDLRELIHSKRHELIQAIRAADPPSHDPPAVAQAMATRASIAQAAAHNKAMVDYVRGYIDALRRASGTYAADDDEAGDVLSGVDGPSGTGTLFR</sequence>